<feature type="domain" description="WCX" evidence="3">
    <location>
        <begin position="232"/>
        <end position="306"/>
    </location>
</feature>
<name>A0ABW8THS9_9CLOT</name>
<dbReference type="InterPro" id="IPR013196">
    <property type="entry name" value="HTH_11"/>
</dbReference>
<evidence type="ECO:0000313" key="4">
    <source>
        <dbReference type="EMBL" id="MFL0252064.1"/>
    </source>
</evidence>
<dbReference type="InterPro" id="IPR057727">
    <property type="entry name" value="WCX_dom"/>
</dbReference>
<organism evidence="4 5">
    <name type="scientific">Clostridium neuense</name>
    <dbReference type="NCBI Taxonomy" id="1728934"/>
    <lineage>
        <taxon>Bacteria</taxon>
        <taxon>Bacillati</taxon>
        <taxon>Bacillota</taxon>
        <taxon>Clostridia</taxon>
        <taxon>Eubacteriales</taxon>
        <taxon>Clostridiaceae</taxon>
        <taxon>Clostridium</taxon>
    </lineage>
</organism>
<dbReference type="Pfam" id="PF25583">
    <property type="entry name" value="WCX"/>
    <property type="match status" value="1"/>
</dbReference>
<dbReference type="RefSeq" id="WP_406788716.1">
    <property type="nucleotide sequence ID" value="NZ_JBJIAA010000014.1"/>
</dbReference>
<dbReference type="PANTHER" id="PTHR34580:SF1">
    <property type="entry name" value="PROTEIN PAFC"/>
    <property type="match status" value="1"/>
</dbReference>
<dbReference type="Proteomes" id="UP001623592">
    <property type="component" value="Unassembled WGS sequence"/>
</dbReference>
<evidence type="ECO:0000313" key="5">
    <source>
        <dbReference type="Proteomes" id="UP001623592"/>
    </source>
</evidence>
<feature type="domain" description="WYL" evidence="2">
    <location>
        <begin position="137"/>
        <end position="203"/>
    </location>
</feature>
<evidence type="ECO:0000259" key="3">
    <source>
        <dbReference type="Pfam" id="PF25583"/>
    </source>
</evidence>
<dbReference type="Pfam" id="PF08279">
    <property type="entry name" value="HTH_11"/>
    <property type="match status" value="1"/>
</dbReference>
<dbReference type="PANTHER" id="PTHR34580">
    <property type="match status" value="1"/>
</dbReference>
<sequence length="312" mass="36692">MSKFSNLLKMIILLRSNGKMKISDISRELEVDERMVRKYKKDLELAHVYIKSTTGSNGGYSLEGYDHLLNLDIDEDEYSALSIANSELRQSNFIYLDEINSLTDKIMVAKKIKDKQINDVEYFIKSDVSIEQDKKKLLDVHKAIITKSKIRIRYFALSSGESNRIIHPYALINYRNAIYVAAYCEKRNSIRDFKISRMLEYEVLSEKFIFPKNFSLKEYMKNNFGIYRDGIYELKLHIFYPMSYIVSEKMWVNNQKITWKNDKSIIFEATMEGKTEIISWILSMGSKVKVLAPEELKLKIKDEAESIKEYYK</sequence>
<dbReference type="PROSITE" id="PS52050">
    <property type="entry name" value="WYL"/>
    <property type="match status" value="1"/>
</dbReference>
<dbReference type="InterPro" id="IPR051534">
    <property type="entry name" value="CBASS_pafABC_assoc_protein"/>
</dbReference>
<dbReference type="Pfam" id="PF13280">
    <property type="entry name" value="WYL"/>
    <property type="match status" value="1"/>
</dbReference>
<protein>
    <submittedName>
        <fullName evidence="4">Helix-turn-helix transcriptional regulator</fullName>
    </submittedName>
</protein>
<evidence type="ECO:0000259" key="1">
    <source>
        <dbReference type="Pfam" id="PF08279"/>
    </source>
</evidence>
<dbReference type="EMBL" id="JBJIAA010000014">
    <property type="protein sequence ID" value="MFL0252064.1"/>
    <property type="molecule type" value="Genomic_DNA"/>
</dbReference>
<accession>A0ABW8THS9</accession>
<feature type="domain" description="Helix-turn-helix type 11" evidence="1">
    <location>
        <begin position="8"/>
        <end position="60"/>
    </location>
</feature>
<dbReference type="InterPro" id="IPR026881">
    <property type="entry name" value="WYL_dom"/>
</dbReference>
<evidence type="ECO:0000259" key="2">
    <source>
        <dbReference type="Pfam" id="PF13280"/>
    </source>
</evidence>
<comment type="caution">
    <text evidence="4">The sequence shown here is derived from an EMBL/GenBank/DDBJ whole genome shotgun (WGS) entry which is preliminary data.</text>
</comment>
<gene>
    <name evidence="4" type="ORF">ACJDT4_16715</name>
</gene>
<keyword evidence="5" id="KW-1185">Reference proteome</keyword>
<reference evidence="4 5" key="1">
    <citation type="submission" date="2024-11" db="EMBL/GenBank/DDBJ databases">
        <authorList>
            <person name="Heng Y.C."/>
            <person name="Lim A.C.H."/>
            <person name="Lee J.K.Y."/>
            <person name="Kittelmann S."/>
        </authorList>
    </citation>
    <scope>NUCLEOTIDE SEQUENCE [LARGE SCALE GENOMIC DNA]</scope>
    <source>
        <strain evidence="4 5">WILCCON 0114</strain>
    </source>
</reference>
<proteinExistence type="predicted"/>